<keyword evidence="2" id="KW-1185">Reference proteome</keyword>
<evidence type="ECO:0000313" key="3">
    <source>
        <dbReference type="WBParaSite" id="PSAMB.scaffold319size56836.g4732.t1"/>
    </source>
</evidence>
<protein>
    <submittedName>
        <fullName evidence="3">Uncharacterized protein</fullName>
    </submittedName>
</protein>
<dbReference type="WBParaSite" id="PSAMB.scaffold319size56836.g4732.t1">
    <property type="protein sequence ID" value="PSAMB.scaffold319size56836.g4732.t1"/>
    <property type="gene ID" value="PSAMB.scaffold319size56836.g4732"/>
</dbReference>
<accession>A0A914W7M6</accession>
<dbReference type="AlphaFoldDB" id="A0A914W7M6"/>
<evidence type="ECO:0000256" key="1">
    <source>
        <dbReference type="SAM" id="MobiDB-lite"/>
    </source>
</evidence>
<reference evidence="3" key="1">
    <citation type="submission" date="2022-11" db="UniProtKB">
        <authorList>
            <consortium name="WormBaseParasite"/>
        </authorList>
    </citation>
    <scope>IDENTIFICATION</scope>
</reference>
<sequence>MSDGRRSVVGVARDDTDFDTLFAFIALVAVVSSADRASLRAGRRVCSLVRPCLHRLPTSCCASRSGSGERSVISYWTATRTERKAVTSAEARRQSRLLAGGRRPWSDCPS</sequence>
<evidence type="ECO:0000313" key="2">
    <source>
        <dbReference type="Proteomes" id="UP000887566"/>
    </source>
</evidence>
<dbReference type="Proteomes" id="UP000887566">
    <property type="component" value="Unplaced"/>
</dbReference>
<feature type="region of interest" description="Disordered" evidence="1">
    <location>
        <begin position="87"/>
        <end position="110"/>
    </location>
</feature>
<name>A0A914W7M6_9BILA</name>
<proteinExistence type="predicted"/>
<organism evidence="2 3">
    <name type="scientific">Plectus sambesii</name>
    <dbReference type="NCBI Taxonomy" id="2011161"/>
    <lineage>
        <taxon>Eukaryota</taxon>
        <taxon>Metazoa</taxon>
        <taxon>Ecdysozoa</taxon>
        <taxon>Nematoda</taxon>
        <taxon>Chromadorea</taxon>
        <taxon>Plectida</taxon>
        <taxon>Plectina</taxon>
        <taxon>Plectoidea</taxon>
        <taxon>Plectidae</taxon>
        <taxon>Plectus</taxon>
    </lineage>
</organism>